<organism evidence="2 3">
    <name type="scientific">Kipferlia bialata</name>
    <dbReference type="NCBI Taxonomy" id="797122"/>
    <lineage>
        <taxon>Eukaryota</taxon>
        <taxon>Metamonada</taxon>
        <taxon>Carpediemonas-like organisms</taxon>
        <taxon>Kipferlia</taxon>
    </lineage>
</organism>
<name>A0A9K3D5S0_9EUKA</name>
<comment type="caution">
    <text evidence="2">The sequence shown here is derived from an EMBL/GenBank/DDBJ whole genome shotgun (WGS) entry which is preliminary data.</text>
</comment>
<reference evidence="2 3" key="1">
    <citation type="journal article" date="2018" name="PLoS ONE">
        <title>The draft genome of Kipferlia bialata reveals reductive genome evolution in fornicate parasites.</title>
        <authorList>
            <person name="Tanifuji G."/>
            <person name="Takabayashi S."/>
            <person name="Kume K."/>
            <person name="Takagi M."/>
            <person name="Nakayama T."/>
            <person name="Kamikawa R."/>
            <person name="Inagaki Y."/>
            <person name="Hashimoto T."/>
        </authorList>
    </citation>
    <scope>NUCLEOTIDE SEQUENCE [LARGE SCALE GENOMIC DNA]</scope>
    <source>
        <strain evidence="2">NY0173</strain>
    </source>
</reference>
<evidence type="ECO:0000313" key="3">
    <source>
        <dbReference type="Proteomes" id="UP000265618"/>
    </source>
</evidence>
<evidence type="ECO:0000313" key="2">
    <source>
        <dbReference type="EMBL" id="GIQ88626.1"/>
    </source>
</evidence>
<dbReference type="Proteomes" id="UP000265618">
    <property type="component" value="Unassembled WGS sequence"/>
</dbReference>
<dbReference type="EMBL" id="BDIP01004240">
    <property type="protein sequence ID" value="GIQ88626.1"/>
    <property type="molecule type" value="Genomic_DNA"/>
</dbReference>
<feature type="non-terminal residue" evidence="2">
    <location>
        <position position="1"/>
    </location>
</feature>
<sequence>LIAANPRIRHLRGPILDQGGKQASDKTYSQTSLGKRTRPSVSVSLDAETETVDEECRMEMQTRQTSLCSAYQMGNVVLRRFVSEMQEAPASVSFREITGRPPKDTTGDLVGYVWLADTLSGYWHILREHAVESDRGKAFGSYVLHRMARLIIPFGGNYDEVEDYRIHLGRLKKMVTQICLLGVGVLGGEPVTWMPSVLADGSGTTETGSDVSPHAVMSRLCAAVGDAGGLDTWAPEWKRERELAEKQRHTHLVRLALSLSVKCNKLTGTGRRRGMKPGVYRRANFNPHRLYKGIEQMPKAEWATLKRCLDDFLERPYLIATVQEARRQCFNRHLQWETERWEDVCMHKPNTMYSRVPVPVHPLLRNRALDPVTEHAPKTSQVD</sequence>
<accession>A0A9K3D5S0</accession>
<gene>
    <name evidence="2" type="ORF">KIPB_010921</name>
</gene>
<protein>
    <submittedName>
        <fullName evidence="2">Uncharacterized protein</fullName>
    </submittedName>
</protein>
<feature type="region of interest" description="Disordered" evidence="1">
    <location>
        <begin position="12"/>
        <end position="40"/>
    </location>
</feature>
<proteinExistence type="predicted"/>
<feature type="compositionally biased region" description="Polar residues" evidence="1">
    <location>
        <begin position="25"/>
        <end position="40"/>
    </location>
</feature>
<keyword evidence="3" id="KW-1185">Reference proteome</keyword>
<dbReference type="AlphaFoldDB" id="A0A9K3D5S0"/>
<evidence type="ECO:0000256" key="1">
    <source>
        <dbReference type="SAM" id="MobiDB-lite"/>
    </source>
</evidence>